<gene>
    <name evidence="1" type="ORF">DSO57_1034510</name>
</gene>
<evidence type="ECO:0000313" key="1">
    <source>
        <dbReference type="EMBL" id="KAJ9083466.1"/>
    </source>
</evidence>
<reference evidence="1" key="1">
    <citation type="submission" date="2022-04" db="EMBL/GenBank/DDBJ databases">
        <title>Genome of the entomopathogenic fungus Entomophthora muscae.</title>
        <authorList>
            <person name="Elya C."/>
            <person name="Lovett B.R."/>
            <person name="Lee E."/>
            <person name="Macias A.M."/>
            <person name="Hajek A.E."/>
            <person name="De Bivort B.L."/>
            <person name="Kasson M.T."/>
            <person name="De Fine Licht H.H."/>
            <person name="Stajich J.E."/>
        </authorList>
    </citation>
    <scope>NUCLEOTIDE SEQUENCE</scope>
    <source>
        <strain evidence="1">Berkeley</strain>
    </source>
</reference>
<evidence type="ECO:0000313" key="2">
    <source>
        <dbReference type="Proteomes" id="UP001165960"/>
    </source>
</evidence>
<proteinExistence type="predicted"/>
<comment type="caution">
    <text evidence="1">The sequence shown here is derived from an EMBL/GenBank/DDBJ whole genome shotgun (WGS) entry which is preliminary data.</text>
</comment>
<sequence>MHPVIGLLWYIPYNLILNRIISGRWGPASETLSLVPPNVNFAPTNFEAPPPILETENCVASQCLEFYTEDALMLSQVIYLGLLGALVVNHQFYVDLGVISVTLRALAPPCDASSHPYLYVLIAHRHGADGTECIFASDVICVLPVVPPLSGCPSSPLGSILVVCFAQMGAKLS</sequence>
<keyword evidence="2" id="KW-1185">Reference proteome</keyword>
<protein>
    <submittedName>
        <fullName evidence="1">Uncharacterized protein</fullName>
    </submittedName>
</protein>
<dbReference type="Proteomes" id="UP001165960">
    <property type="component" value="Unassembled WGS sequence"/>
</dbReference>
<dbReference type="EMBL" id="QTSX02000998">
    <property type="protein sequence ID" value="KAJ9083466.1"/>
    <property type="molecule type" value="Genomic_DNA"/>
</dbReference>
<organism evidence="1 2">
    <name type="scientific">Entomophthora muscae</name>
    <dbReference type="NCBI Taxonomy" id="34485"/>
    <lineage>
        <taxon>Eukaryota</taxon>
        <taxon>Fungi</taxon>
        <taxon>Fungi incertae sedis</taxon>
        <taxon>Zoopagomycota</taxon>
        <taxon>Entomophthoromycotina</taxon>
        <taxon>Entomophthoromycetes</taxon>
        <taxon>Entomophthorales</taxon>
        <taxon>Entomophthoraceae</taxon>
        <taxon>Entomophthora</taxon>
    </lineage>
</organism>
<name>A0ACC2U9N2_9FUNG</name>
<accession>A0ACC2U9N2</accession>